<dbReference type="Gene3D" id="3.30.200.180">
    <property type="match status" value="1"/>
</dbReference>
<organism evidence="2 3">
    <name type="scientific">Brevibacillus ruminantium</name>
    <dbReference type="NCBI Taxonomy" id="2950604"/>
    <lineage>
        <taxon>Bacteria</taxon>
        <taxon>Bacillati</taxon>
        <taxon>Bacillota</taxon>
        <taxon>Bacilli</taxon>
        <taxon>Bacillales</taxon>
        <taxon>Paenibacillaceae</taxon>
        <taxon>Brevibacillus</taxon>
    </lineage>
</organism>
<evidence type="ECO:0000313" key="3">
    <source>
        <dbReference type="Proteomes" id="UP001056500"/>
    </source>
</evidence>
<evidence type="ECO:0000313" key="2">
    <source>
        <dbReference type="EMBL" id="USG64561.1"/>
    </source>
</evidence>
<dbReference type="PANTHER" id="PTHR34385">
    <property type="entry name" value="D-ALANYL-D-ALANINE CARBOXYPEPTIDASE"/>
    <property type="match status" value="1"/>
</dbReference>
<dbReference type="Proteomes" id="UP001056500">
    <property type="component" value="Chromosome"/>
</dbReference>
<dbReference type="InterPro" id="IPR052179">
    <property type="entry name" value="DD-CPase-like"/>
</dbReference>
<dbReference type="InterPro" id="IPR009045">
    <property type="entry name" value="Zn_M74/Hedgehog-like"/>
</dbReference>
<name>A0ABY4WCJ3_9BACL</name>
<sequence length="253" mass="28722">MKTVAVEKANIRQGSLILINRKHPICEKLEPELVPVDSGYPEILLEQKAAAMYAQLIQSLQAGGQIVPVSGYRSLQEQEKIYAESMRENGEDFTRKFVAYPNHSEHQSGLAIDVGENRAEIDFIRPDFPYTGICQAFRQRAAQFGFIERYPKGKEAITGIAHEPWHFRYVGCPHAELMQREQLTLEEYTEYLKDFPYGGKHLHFDAGRHTAEIYYVRESALSSGTIPIPDDTPCEVSGNNVDGFVVTVWRSKK</sequence>
<reference evidence="2" key="1">
    <citation type="submission" date="2022-06" db="EMBL/GenBank/DDBJ databases">
        <title>Genome sequencing of Brevibacillus sp. BB3-R1.</title>
        <authorList>
            <person name="Heo J."/>
            <person name="Lee D."/>
            <person name="Won M."/>
            <person name="Han B.-H."/>
            <person name="Hong S.-B."/>
            <person name="Kwon S.-W."/>
        </authorList>
    </citation>
    <scope>NUCLEOTIDE SEQUENCE</scope>
    <source>
        <strain evidence="2">BB3-R1</strain>
    </source>
</reference>
<dbReference type="InterPro" id="IPR003709">
    <property type="entry name" value="VanY-like_core_dom"/>
</dbReference>
<dbReference type="CDD" id="cd14849">
    <property type="entry name" value="DD-dipeptidase_VanXYc"/>
    <property type="match status" value="1"/>
</dbReference>
<accession>A0ABY4WCJ3</accession>
<gene>
    <name evidence="2" type="ORF">NDK47_20790</name>
</gene>
<proteinExistence type="predicted"/>
<dbReference type="PANTHER" id="PTHR34385:SF1">
    <property type="entry name" value="PEPTIDOGLYCAN L-ALANYL-D-GLUTAMATE ENDOPEPTIDASE CWLK"/>
    <property type="match status" value="1"/>
</dbReference>
<dbReference type="Gene3D" id="3.30.1380.10">
    <property type="match status" value="1"/>
</dbReference>
<protein>
    <submittedName>
        <fullName evidence="2">M15 family metallopeptidase</fullName>
    </submittedName>
</protein>
<dbReference type="RefSeq" id="WP_251871673.1">
    <property type="nucleotide sequence ID" value="NZ_CP098755.1"/>
</dbReference>
<dbReference type="SUPFAM" id="SSF55166">
    <property type="entry name" value="Hedgehog/DD-peptidase"/>
    <property type="match status" value="1"/>
</dbReference>
<feature type="domain" description="D-alanyl-D-alanine carboxypeptidase-like core" evidence="1">
    <location>
        <begin position="44"/>
        <end position="171"/>
    </location>
</feature>
<dbReference type="Pfam" id="PF02557">
    <property type="entry name" value="VanY"/>
    <property type="match status" value="1"/>
</dbReference>
<keyword evidence="3" id="KW-1185">Reference proteome</keyword>
<evidence type="ECO:0000259" key="1">
    <source>
        <dbReference type="Pfam" id="PF02557"/>
    </source>
</evidence>
<dbReference type="EMBL" id="CP098755">
    <property type="protein sequence ID" value="USG64561.1"/>
    <property type="molecule type" value="Genomic_DNA"/>
</dbReference>